<dbReference type="PROSITE" id="PS50075">
    <property type="entry name" value="CARRIER"/>
    <property type="match status" value="1"/>
</dbReference>
<feature type="domain" description="Carrier" evidence="4">
    <location>
        <begin position="542"/>
        <end position="617"/>
    </location>
</feature>
<dbReference type="InterPro" id="IPR042099">
    <property type="entry name" value="ANL_N_sf"/>
</dbReference>
<dbReference type="GO" id="GO:0017000">
    <property type="term" value="P:antibiotic biosynthetic process"/>
    <property type="evidence" value="ECO:0007669"/>
    <property type="project" value="UniProtKB-ARBA"/>
</dbReference>
<dbReference type="GO" id="GO:0005737">
    <property type="term" value="C:cytoplasm"/>
    <property type="evidence" value="ECO:0007669"/>
    <property type="project" value="TreeGrafter"/>
</dbReference>
<dbReference type="GO" id="GO:0031177">
    <property type="term" value="F:phosphopantetheine binding"/>
    <property type="evidence" value="ECO:0007669"/>
    <property type="project" value="InterPro"/>
</dbReference>
<dbReference type="InterPro" id="IPR025110">
    <property type="entry name" value="AMP-bd_C"/>
</dbReference>
<dbReference type="EMBL" id="RBAL01000003">
    <property type="protein sequence ID" value="RKN45081.1"/>
    <property type="molecule type" value="Genomic_DNA"/>
</dbReference>
<dbReference type="PANTHER" id="PTHR45527:SF1">
    <property type="entry name" value="FATTY ACID SYNTHASE"/>
    <property type="match status" value="1"/>
</dbReference>
<evidence type="ECO:0000259" key="4">
    <source>
        <dbReference type="PROSITE" id="PS50075"/>
    </source>
</evidence>
<protein>
    <submittedName>
        <fullName evidence="5">Amino acid adenylation domain-containing protein</fullName>
    </submittedName>
</protein>
<comment type="caution">
    <text evidence="5">The sequence shown here is derived from an EMBL/GenBank/DDBJ whole genome shotgun (WGS) entry which is preliminary data.</text>
</comment>
<dbReference type="Gene3D" id="1.10.1200.10">
    <property type="entry name" value="ACP-like"/>
    <property type="match status" value="1"/>
</dbReference>
<proteinExistence type="predicted"/>
<organism evidence="5 6">
    <name type="scientific">Streptomyces hoynatensis</name>
    <dbReference type="NCBI Taxonomy" id="1141874"/>
    <lineage>
        <taxon>Bacteria</taxon>
        <taxon>Bacillati</taxon>
        <taxon>Actinomycetota</taxon>
        <taxon>Actinomycetes</taxon>
        <taxon>Kitasatosporales</taxon>
        <taxon>Streptomycetaceae</taxon>
        <taxon>Streptomyces</taxon>
    </lineage>
</organism>
<dbReference type="Gene3D" id="3.40.50.12780">
    <property type="entry name" value="N-terminal domain of ligase-like"/>
    <property type="match status" value="1"/>
</dbReference>
<dbReference type="PROSITE" id="PS00455">
    <property type="entry name" value="AMP_BINDING"/>
    <property type="match status" value="1"/>
</dbReference>
<keyword evidence="2" id="KW-0597">Phosphoprotein</keyword>
<dbReference type="Gene3D" id="3.30.300.30">
    <property type="match status" value="1"/>
</dbReference>
<dbReference type="PANTHER" id="PTHR45527">
    <property type="entry name" value="NONRIBOSOMAL PEPTIDE SYNTHETASE"/>
    <property type="match status" value="1"/>
</dbReference>
<sequence>MGRGRPLPCTGYVPVHRLVARFARTDPSRVAVRAAEGAIGHGALDAWAGRIAARLAALGVGRESRVGVLCPPSAAMVAAVLGVLRCGAAYVPLDQAQSGLRLAEVLADAGADAALVTAETAGRLAQAGAPLVLADAERHEERHEERAEGRKGAAEAARPGPPPAVAVSPGDAAYLVYTSGSTGEPKGVLVEHGQLAASTLARRCVYPGAPVFLLVSPLAFDSSAAGLWGTLTAGGTLVVATADEVRDPGRLLGLVERHGVTRLLCVPSLYAVLLDAAERLGVRSLRSLESVIVAGEPLPEALVARHFSLLPERVALVNEYGPTEATVWASYHRFEGPGPVSIGGPVPGARLYVLDDAMRPVPRGEEGELFIGGSGVARGYAGRPEATSLAFLADPFAERPGARMYRTGDRVRWNGEGRLEYLGRRDHQVKIRGHRVELEAVEAALRSVAGVREAAVAPDRARTRLVGFVTAAPGTDPRAVREALSRRLPAVMVPAWITVLDRLPVTFSGKTDRAALPALAEQSLPEAVTAPAGSGAPAAGAGPGRQLAERVAAAWEEVLTLPHVPADVNFLDLGGHSLAMFKLQDALERHTGVRPSLVSLFRHTTVAAQAALIGGQAGPPARPLPPGGRQSAGRVHAMRARRRDAEGEAGHD</sequence>
<keyword evidence="1" id="KW-0596">Phosphopantetheine</keyword>
<name>A0A3A9Z9Q1_9ACTN</name>
<dbReference type="InterPro" id="IPR036736">
    <property type="entry name" value="ACP-like_sf"/>
</dbReference>
<dbReference type="GO" id="GO:0044550">
    <property type="term" value="P:secondary metabolite biosynthetic process"/>
    <property type="evidence" value="ECO:0007669"/>
    <property type="project" value="TreeGrafter"/>
</dbReference>
<accession>A0A3A9Z9Q1</accession>
<reference evidence="5 6" key="1">
    <citation type="journal article" date="2014" name="Int. J. Syst. Evol. Microbiol.">
        <title>Streptomyces hoynatensis sp. nov., isolated from deep marine sediment.</title>
        <authorList>
            <person name="Veyisoglu A."/>
            <person name="Sahin N."/>
        </authorList>
    </citation>
    <scope>NUCLEOTIDE SEQUENCE [LARGE SCALE GENOMIC DNA]</scope>
    <source>
        <strain evidence="5 6">KCTC 29097</strain>
    </source>
</reference>
<dbReference type="CDD" id="cd05930">
    <property type="entry name" value="A_NRPS"/>
    <property type="match status" value="1"/>
</dbReference>
<dbReference type="InterPro" id="IPR010071">
    <property type="entry name" value="AA_adenyl_dom"/>
</dbReference>
<dbReference type="OrthoDB" id="2472181at2"/>
<dbReference type="InterPro" id="IPR020806">
    <property type="entry name" value="PKS_PP-bd"/>
</dbReference>
<dbReference type="InterPro" id="IPR000873">
    <property type="entry name" value="AMP-dep_synth/lig_dom"/>
</dbReference>
<dbReference type="InterPro" id="IPR009081">
    <property type="entry name" value="PP-bd_ACP"/>
</dbReference>
<evidence type="ECO:0000313" key="6">
    <source>
        <dbReference type="Proteomes" id="UP000272474"/>
    </source>
</evidence>
<keyword evidence="6" id="KW-1185">Reference proteome</keyword>
<dbReference type="GO" id="GO:0043041">
    <property type="term" value="P:amino acid activation for nonribosomal peptide biosynthetic process"/>
    <property type="evidence" value="ECO:0007669"/>
    <property type="project" value="TreeGrafter"/>
</dbReference>
<dbReference type="Pfam" id="PF00550">
    <property type="entry name" value="PP-binding"/>
    <property type="match status" value="1"/>
</dbReference>
<feature type="region of interest" description="Disordered" evidence="3">
    <location>
        <begin position="615"/>
        <end position="652"/>
    </location>
</feature>
<gene>
    <name evidence="5" type="ORF">D7294_07230</name>
</gene>
<feature type="compositionally biased region" description="Basic and acidic residues" evidence="3">
    <location>
        <begin position="137"/>
        <end position="153"/>
    </location>
</feature>
<dbReference type="AlphaFoldDB" id="A0A3A9Z9Q1"/>
<feature type="region of interest" description="Disordered" evidence="3">
    <location>
        <begin position="137"/>
        <end position="165"/>
    </location>
</feature>
<dbReference type="Pfam" id="PF13193">
    <property type="entry name" value="AMP-binding_C"/>
    <property type="match status" value="1"/>
</dbReference>
<dbReference type="SMART" id="SM00823">
    <property type="entry name" value="PKS_PP"/>
    <property type="match status" value="1"/>
</dbReference>
<dbReference type="InterPro" id="IPR020845">
    <property type="entry name" value="AMP-binding_CS"/>
</dbReference>
<evidence type="ECO:0000256" key="2">
    <source>
        <dbReference type="ARBA" id="ARBA00022553"/>
    </source>
</evidence>
<dbReference type="SUPFAM" id="SSF56801">
    <property type="entry name" value="Acetyl-CoA synthetase-like"/>
    <property type="match status" value="1"/>
</dbReference>
<dbReference type="SUPFAM" id="SSF47336">
    <property type="entry name" value="ACP-like"/>
    <property type="match status" value="1"/>
</dbReference>
<dbReference type="Pfam" id="PF00501">
    <property type="entry name" value="AMP-binding"/>
    <property type="match status" value="1"/>
</dbReference>
<evidence type="ECO:0000313" key="5">
    <source>
        <dbReference type="EMBL" id="RKN45081.1"/>
    </source>
</evidence>
<evidence type="ECO:0000256" key="3">
    <source>
        <dbReference type="SAM" id="MobiDB-lite"/>
    </source>
</evidence>
<dbReference type="Proteomes" id="UP000272474">
    <property type="component" value="Unassembled WGS sequence"/>
</dbReference>
<dbReference type="NCBIfam" id="TIGR01733">
    <property type="entry name" value="AA-adenyl-dom"/>
    <property type="match status" value="1"/>
</dbReference>
<dbReference type="InterPro" id="IPR045851">
    <property type="entry name" value="AMP-bd_C_sf"/>
</dbReference>
<evidence type="ECO:0000256" key="1">
    <source>
        <dbReference type="ARBA" id="ARBA00022450"/>
    </source>
</evidence>
<feature type="compositionally biased region" description="Basic and acidic residues" evidence="3">
    <location>
        <begin position="643"/>
        <end position="652"/>
    </location>
</feature>